<name>A0A344L8Y1_9PSEU</name>
<dbReference type="InterPro" id="IPR019922">
    <property type="entry name" value="Lucif-like_OxRdatse_MSMEG_4141"/>
</dbReference>
<protein>
    <submittedName>
        <fullName evidence="2">LLM class F420-dependent oxidoreductase</fullName>
    </submittedName>
</protein>
<evidence type="ECO:0000313" key="3">
    <source>
        <dbReference type="Proteomes" id="UP000250434"/>
    </source>
</evidence>
<dbReference type="Proteomes" id="UP000250434">
    <property type="component" value="Chromosome"/>
</dbReference>
<dbReference type="PANTHER" id="PTHR43244">
    <property type="match status" value="1"/>
</dbReference>
<dbReference type="Pfam" id="PF00296">
    <property type="entry name" value="Bac_luciferase"/>
    <property type="match status" value="1"/>
</dbReference>
<evidence type="ECO:0000259" key="1">
    <source>
        <dbReference type="Pfam" id="PF00296"/>
    </source>
</evidence>
<keyword evidence="3" id="KW-1185">Reference proteome</keyword>
<dbReference type="InterPro" id="IPR036661">
    <property type="entry name" value="Luciferase-like_sf"/>
</dbReference>
<dbReference type="InterPro" id="IPR050564">
    <property type="entry name" value="F420-G6PD/mer"/>
</dbReference>
<feature type="domain" description="Luciferase-like" evidence="1">
    <location>
        <begin position="30"/>
        <end position="268"/>
    </location>
</feature>
<dbReference type="SUPFAM" id="SSF51679">
    <property type="entry name" value="Bacterial luciferase-like"/>
    <property type="match status" value="1"/>
</dbReference>
<accession>A0A344L8Y1</accession>
<dbReference type="Gene3D" id="3.20.20.30">
    <property type="entry name" value="Luciferase-like domain"/>
    <property type="match status" value="1"/>
</dbReference>
<sequence length="297" mass="32195">MELIERTRAALGAVGIWLPNAPLKPPVEVERRETRRLDTLGYGSLWSGEGVGVREALAIHGILLGDTRNLVFGTGIANVWSRPASTLQAGAATLAAAHPGRFVLGVGIGHAFQAARTGGDYRPLSQLRDYLSTMDAEAAENPPAEAFPRVLAAVGPRMLELARERTEGAHPFFTPVEHTAFAREVLGPDKLLIPQLHVLLETDPVRARESQHDWLGYALGVKAYANAWRRFGYEPGLSDRFIDAAVAWGDEEAIARRVREQLDAGADHVLVTPSVGSLPEQADMLEKLAPALLEVAR</sequence>
<dbReference type="GO" id="GO:0016705">
    <property type="term" value="F:oxidoreductase activity, acting on paired donors, with incorporation or reduction of molecular oxygen"/>
    <property type="evidence" value="ECO:0007669"/>
    <property type="project" value="InterPro"/>
</dbReference>
<dbReference type="InterPro" id="IPR011251">
    <property type="entry name" value="Luciferase-like_dom"/>
</dbReference>
<dbReference type="PANTHER" id="PTHR43244:SF2">
    <property type="entry name" value="CONSERVED HYPOTHETICAL ALANINE AND PROLINE-RICH PROTEIN"/>
    <property type="match status" value="1"/>
</dbReference>
<evidence type="ECO:0000313" key="2">
    <source>
        <dbReference type="EMBL" id="AXB44505.1"/>
    </source>
</evidence>
<dbReference type="NCBIfam" id="TIGR03620">
    <property type="entry name" value="F420_MSMEG_4141"/>
    <property type="match status" value="1"/>
</dbReference>
<organism evidence="2 3">
    <name type="scientific">Amycolatopsis albispora</name>
    <dbReference type="NCBI Taxonomy" id="1804986"/>
    <lineage>
        <taxon>Bacteria</taxon>
        <taxon>Bacillati</taxon>
        <taxon>Actinomycetota</taxon>
        <taxon>Actinomycetes</taxon>
        <taxon>Pseudonocardiales</taxon>
        <taxon>Pseudonocardiaceae</taxon>
        <taxon>Amycolatopsis</taxon>
    </lineage>
</organism>
<gene>
    <name evidence="2" type="ORF">A4R43_19970</name>
</gene>
<dbReference type="KEGG" id="aab:A4R43_19970"/>
<proteinExistence type="predicted"/>
<dbReference type="OrthoDB" id="4760590at2"/>
<dbReference type="AlphaFoldDB" id="A0A344L8Y1"/>
<reference evidence="2 3" key="1">
    <citation type="submission" date="2016-04" db="EMBL/GenBank/DDBJ databases">
        <title>Complete genome sequence and analysis of deep-sea sediment isolate, Amycolatopsis sp. WP1.</title>
        <authorList>
            <person name="Wang H."/>
            <person name="Chen S."/>
            <person name="Wu Q."/>
        </authorList>
    </citation>
    <scope>NUCLEOTIDE SEQUENCE [LARGE SCALE GENOMIC DNA]</scope>
    <source>
        <strain evidence="2 3">WP1</strain>
    </source>
</reference>
<dbReference type="EMBL" id="CP015163">
    <property type="protein sequence ID" value="AXB44505.1"/>
    <property type="molecule type" value="Genomic_DNA"/>
</dbReference>
<dbReference type="RefSeq" id="WP_113693754.1">
    <property type="nucleotide sequence ID" value="NZ_CP015163.1"/>
</dbReference>